<reference evidence="7" key="1">
    <citation type="journal article" date="2019" name="Int. J. Syst. Evol. Microbiol.">
        <title>The Global Catalogue of Microorganisms (GCM) 10K type strain sequencing project: providing services to taxonomists for standard genome sequencing and annotation.</title>
        <authorList>
            <consortium name="The Broad Institute Genomics Platform"/>
            <consortium name="The Broad Institute Genome Sequencing Center for Infectious Disease"/>
            <person name="Wu L."/>
            <person name="Ma J."/>
        </authorList>
    </citation>
    <scope>NUCLEOTIDE SEQUENCE [LARGE SCALE GENOMIC DNA]</scope>
    <source>
        <strain evidence="7">KCTC 42456</strain>
    </source>
</reference>
<feature type="domain" description="PNPLA" evidence="5">
    <location>
        <begin position="24"/>
        <end position="219"/>
    </location>
</feature>
<evidence type="ECO:0000256" key="3">
    <source>
        <dbReference type="ARBA" id="ARBA00023098"/>
    </source>
</evidence>
<protein>
    <submittedName>
        <fullName evidence="6">Patatin-like phospholipase family protein</fullName>
    </submittedName>
</protein>
<dbReference type="SUPFAM" id="SSF52151">
    <property type="entry name" value="FabD/lysophospholipase-like"/>
    <property type="match status" value="1"/>
</dbReference>
<dbReference type="InterPro" id="IPR016035">
    <property type="entry name" value="Acyl_Trfase/lysoPLipase"/>
</dbReference>
<dbReference type="PROSITE" id="PS51635">
    <property type="entry name" value="PNPLA"/>
    <property type="match status" value="1"/>
</dbReference>
<dbReference type="PANTHER" id="PTHR14226:SF29">
    <property type="entry name" value="NEUROPATHY TARGET ESTERASE SWS"/>
    <property type="match status" value="1"/>
</dbReference>
<accession>A0ABW5TRN5</accession>
<dbReference type="Gene3D" id="3.40.1090.10">
    <property type="entry name" value="Cytosolic phospholipase A2 catalytic domain"/>
    <property type="match status" value="2"/>
</dbReference>
<feature type="short sequence motif" description="GXGXXG" evidence="4">
    <location>
        <begin position="28"/>
        <end position="33"/>
    </location>
</feature>
<dbReference type="CDD" id="cd07205">
    <property type="entry name" value="Pat_PNPLA6_PNPLA7_NTE1_like"/>
    <property type="match status" value="1"/>
</dbReference>
<feature type="active site" description="Nucleophile" evidence="4">
    <location>
        <position position="57"/>
    </location>
</feature>
<evidence type="ECO:0000256" key="2">
    <source>
        <dbReference type="ARBA" id="ARBA00022963"/>
    </source>
</evidence>
<dbReference type="InterPro" id="IPR002641">
    <property type="entry name" value="PNPLA_dom"/>
</dbReference>
<evidence type="ECO:0000256" key="4">
    <source>
        <dbReference type="PROSITE-ProRule" id="PRU01161"/>
    </source>
</evidence>
<keyword evidence="7" id="KW-1185">Reference proteome</keyword>
<dbReference type="Proteomes" id="UP001597546">
    <property type="component" value="Unassembled WGS sequence"/>
</dbReference>
<sequence>MKKLHLLFILFFLSQTIYGQKVGVVLSGGGAKGLAHIGVLKALEENNIPIDYITGTSMGGVVGAMYAAGYSPNEIEYVALSSDFQDWVSGKYDSDYSFFFQKKDKNPSFISAKLQIDTGFNFKFRSNLINDIPLNFALIELLGQASANAKGNFDNLFVPYRCIVSDVLSQKMIPMKSGSLVEAVRGTFTVPLVYRPIKVDGKYVFDGGLYDNFPVDVMKSEFNPDIIIGSNVSSKNFNTYPKDIDEKLMNKLLIYLFLSKTDSTELGENGIYIEPDLANYTVTNFSPVEELIKKGYDATIAEIGQIKIKIKKNVSLETVKNKRKIFIDKNPYLTFKNIKITGVNSKKRIYIQNVFKNLNKHLNLKDIKNGYYKLLGDDNFETVYPKINYLPAENIYEFELIVQPERNFKLDFGGSITSRPVGNAFIGLQYNYLRKNSYTLNANFYTGRFHESVQTAFRMDLPKKTPLFLETSFTYNYWNYFESGQLFLENNNPTFLEQSDNRIVQKLGISSGINAKTEIFLGYFGTINKYSPTDNFSSGDILDETDFKGFVSGINYERNNLNRKQYPSKGNAFTVGLTYFEGYENYEPGNILRNDPNYANLTSLDIFRRWYKFKISSEKYYPVKEKYNFGYTVEAVYSNRSNFANYKSNLIHTPAFYPLQDSKTIFLENLRADKYLALGFKNVFNFRKNLDFRLEGYIFQPYKEVIRVGSQQSIFRDSFSEQRFIFNGNAVYHSPIGPISLNFNYYDDRAKRFGVFFHIGFLMYKKRAIDL</sequence>
<evidence type="ECO:0000259" key="5">
    <source>
        <dbReference type="PROSITE" id="PS51635"/>
    </source>
</evidence>
<proteinExistence type="predicted"/>
<keyword evidence="1 4" id="KW-0378">Hydrolase</keyword>
<keyword evidence="3 4" id="KW-0443">Lipid metabolism</keyword>
<evidence type="ECO:0000313" key="6">
    <source>
        <dbReference type="EMBL" id="MFD2731719.1"/>
    </source>
</evidence>
<name>A0ABW5TRN5_9SPHI</name>
<feature type="short sequence motif" description="GXSXG" evidence="4">
    <location>
        <begin position="55"/>
        <end position="59"/>
    </location>
</feature>
<dbReference type="RefSeq" id="WP_379042112.1">
    <property type="nucleotide sequence ID" value="NZ_JBHSKW010000019.1"/>
</dbReference>
<comment type="caution">
    <text evidence="6">The sequence shown here is derived from an EMBL/GenBank/DDBJ whole genome shotgun (WGS) entry which is preliminary data.</text>
</comment>
<feature type="active site" description="Proton acceptor" evidence="4">
    <location>
        <position position="206"/>
    </location>
</feature>
<evidence type="ECO:0000313" key="7">
    <source>
        <dbReference type="Proteomes" id="UP001597546"/>
    </source>
</evidence>
<gene>
    <name evidence="6" type="ORF">ACFSSE_08365</name>
</gene>
<dbReference type="EMBL" id="JBHULV010000025">
    <property type="protein sequence ID" value="MFD2731719.1"/>
    <property type="molecule type" value="Genomic_DNA"/>
</dbReference>
<keyword evidence="2 4" id="KW-0442">Lipid degradation</keyword>
<evidence type="ECO:0000256" key="1">
    <source>
        <dbReference type="ARBA" id="ARBA00022801"/>
    </source>
</evidence>
<dbReference type="Pfam" id="PF01734">
    <property type="entry name" value="Patatin"/>
    <property type="match status" value="1"/>
</dbReference>
<dbReference type="InterPro" id="IPR050301">
    <property type="entry name" value="NTE"/>
</dbReference>
<organism evidence="6 7">
    <name type="scientific">Pedobacter alpinus</name>
    <dbReference type="NCBI Taxonomy" id="1590643"/>
    <lineage>
        <taxon>Bacteria</taxon>
        <taxon>Pseudomonadati</taxon>
        <taxon>Bacteroidota</taxon>
        <taxon>Sphingobacteriia</taxon>
        <taxon>Sphingobacteriales</taxon>
        <taxon>Sphingobacteriaceae</taxon>
        <taxon>Pedobacter</taxon>
    </lineage>
</organism>
<dbReference type="PANTHER" id="PTHR14226">
    <property type="entry name" value="NEUROPATHY TARGET ESTERASE/SWISS CHEESE D.MELANOGASTER"/>
    <property type="match status" value="1"/>
</dbReference>
<feature type="short sequence motif" description="DGA/G" evidence="4">
    <location>
        <begin position="206"/>
        <end position="208"/>
    </location>
</feature>